<protein>
    <submittedName>
        <fullName evidence="1">Uncharacterized protein</fullName>
    </submittedName>
</protein>
<name>A0A1M4E5T5_9ACTN</name>
<reference evidence="1" key="1">
    <citation type="submission" date="2016-04" db="EMBL/GenBank/DDBJ databases">
        <authorList>
            <person name="Evans L.H."/>
            <person name="Alamgir A."/>
            <person name="Owens N."/>
            <person name="Weber N.D."/>
            <person name="Virtaneva K."/>
            <person name="Barbian K."/>
            <person name="Babar A."/>
            <person name="Rosenke K."/>
        </authorList>
    </citation>
    <scope>NUCLEOTIDE SEQUENCE</scope>
    <source>
        <strain evidence="1">Nono1</strain>
    </source>
</reference>
<dbReference type="RefSeq" id="WP_225273291.1">
    <property type="nucleotide sequence ID" value="NZ_CP084058.1"/>
</dbReference>
<sequence length="122" mass="12968">MHPSHEPILSEVRAGMKVVDRDGKELGKVEFVKMGDPQAVTTEGQATEDRPGLVPALAAVFHDAEPDLPPALAARLVRTGFVKVDAKGLFARDLYVAADQVAGVEGDHVRLRVDSGSLAEEG</sequence>
<evidence type="ECO:0000313" key="1">
    <source>
        <dbReference type="EMBL" id="SBO94143.1"/>
    </source>
</evidence>
<proteinExistence type="predicted"/>
<gene>
    <name evidence="1" type="ORF">BN4615_P3659</name>
</gene>
<organism evidence="1">
    <name type="scientific">Nonomuraea gerenzanensis</name>
    <dbReference type="NCBI Taxonomy" id="93944"/>
    <lineage>
        <taxon>Bacteria</taxon>
        <taxon>Bacillati</taxon>
        <taxon>Actinomycetota</taxon>
        <taxon>Actinomycetes</taxon>
        <taxon>Streptosporangiales</taxon>
        <taxon>Streptosporangiaceae</taxon>
        <taxon>Nonomuraea</taxon>
    </lineage>
</organism>
<accession>A0A1M4E5T5</accession>
<dbReference type="AlphaFoldDB" id="A0A1M4E5T5"/>
<dbReference type="EMBL" id="LT559118">
    <property type="protein sequence ID" value="SBO94143.1"/>
    <property type="molecule type" value="Genomic_DNA"/>
</dbReference>